<dbReference type="AlphaFoldDB" id="A0A8S1Q112"/>
<evidence type="ECO:0000313" key="3">
    <source>
        <dbReference type="Proteomes" id="UP000688137"/>
    </source>
</evidence>
<sequence>MVLHIPNFLIKGVVFSWMGYLTYQYFQMYRLDQQTKKLDAYIKNKALNGEKIEIPEELQQAKLYQENHYGQKLLERMKTQHVLEEQVKYAIAQKKELRQKLVSESNEKEVEQLEQELLQLNQLFSKIQSKNMPKD</sequence>
<protein>
    <submittedName>
        <fullName evidence="2">Uncharacterized protein</fullName>
    </submittedName>
</protein>
<gene>
    <name evidence="2" type="ORF">PPRIM_AZ9-3.1.T1370114</name>
</gene>
<evidence type="ECO:0000313" key="2">
    <source>
        <dbReference type="EMBL" id="CAD8108548.1"/>
    </source>
</evidence>
<proteinExistence type="predicted"/>
<name>A0A8S1Q112_PARPR</name>
<dbReference type="OMA" id="KLYQENH"/>
<feature type="coiled-coil region" evidence="1">
    <location>
        <begin position="94"/>
        <end position="130"/>
    </location>
</feature>
<keyword evidence="3" id="KW-1185">Reference proteome</keyword>
<accession>A0A8S1Q112</accession>
<keyword evidence="1" id="KW-0175">Coiled coil</keyword>
<dbReference type="EMBL" id="CAJJDM010000140">
    <property type="protein sequence ID" value="CAD8108548.1"/>
    <property type="molecule type" value="Genomic_DNA"/>
</dbReference>
<reference evidence="2" key="1">
    <citation type="submission" date="2021-01" db="EMBL/GenBank/DDBJ databases">
        <authorList>
            <consortium name="Genoscope - CEA"/>
            <person name="William W."/>
        </authorList>
    </citation>
    <scope>NUCLEOTIDE SEQUENCE</scope>
</reference>
<comment type="caution">
    <text evidence="2">The sequence shown here is derived from an EMBL/GenBank/DDBJ whole genome shotgun (WGS) entry which is preliminary data.</text>
</comment>
<organism evidence="2 3">
    <name type="scientific">Paramecium primaurelia</name>
    <dbReference type="NCBI Taxonomy" id="5886"/>
    <lineage>
        <taxon>Eukaryota</taxon>
        <taxon>Sar</taxon>
        <taxon>Alveolata</taxon>
        <taxon>Ciliophora</taxon>
        <taxon>Intramacronucleata</taxon>
        <taxon>Oligohymenophorea</taxon>
        <taxon>Peniculida</taxon>
        <taxon>Parameciidae</taxon>
        <taxon>Paramecium</taxon>
    </lineage>
</organism>
<evidence type="ECO:0000256" key="1">
    <source>
        <dbReference type="SAM" id="Coils"/>
    </source>
</evidence>
<dbReference type="Proteomes" id="UP000688137">
    <property type="component" value="Unassembled WGS sequence"/>
</dbReference>